<feature type="domain" description="NrpR regulatory" evidence="1">
    <location>
        <begin position="8"/>
        <end position="171"/>
    </location>
</feature>
<dbReference type="InterPro" id="IPR036984">
    <property type="entry name" value="NrpR_dom_sf"/>
</dbReference>
<dbReference type="Pfam" id="PF01995">
    <property type="entry name" value="NRD1_2"/>
    <property type="match status" value="1"/>
</dbReference>
<name>X1PQ26_9ZZZZ</name>
<proteinExistence type="predicted"/>
<dbReference type="AlphaFoldDB" id="X1PQ26"/>
<dbReference type="Gene3D" id="3.30.70.1360">
    <property type="entry name" value="mj0159-like"/>
    <property type="match status" value="1"/>
</dbReference>
<dbReference type="InterPro" id="IPR038982">
    <property type="entry name" value="NrpR"/>
</dbReference>
<accession>X1PQ26</accession>
<feature type="non-terminal residue" evidence="2">
    <location>
        <position position="173"/>
    </location>
</feature>
<protein>
    <recommendedName>
        <fullName evidence="1">NrpR regulatory domain-containing protein</fullName>
    </recommendedName>
</protein>
<gene>
    <name evidence="2" type="ORF">S06H3_55592</name>
</gene>
<comment type="caution">
    <text evidence="2">The sequence shown here is derived from an EMBL/GenBank/DDBJ whole genome shotgun (WGS) entry which is preliminary data.</text>
</comment>
<sequence length="173" mass="18684">MALAPEQVGFIHERLELLAFNTTFDPQKRTGQLPINTSFIDKDNFQKALVAMSDVFKAGLCVTELIATASEGEKLGSVVVPRGKIGLATVCSVVINGVLLKAGIPIESRFGGVLEVRESKPRRFTAIINYDGTSLDPSEQYIRAKMTSAGEVARTGNGKILANFREMPAPSRS</sequence>
<evidence type="ECO:0000259" key="1">
    <source>
        <dbReference type="Pfam" id="PF01995"/>
    </source>
</evidence>
<dbReference type="EMBL" id="BARV01035650">
    <property type="protein sequence ID" value="GAI58367.1"/>
    <property type="molecule type" value="Genomic_DNA"/>
</dbReference>
<evidence type="ECO:0000313" key="2">
    <source>
        <dbReference type="EMBL" id="GAI58367.1"/>
    </source>
</evidence>
<organism evidence="2">
    <name type="scientific">marine sediment metagenome</name>
    <dbReference type="NCBI Taxonomy" id="412755"/>
    <lineage>
        <taxon>unclassified sequences</taxon>
        <taxon>metagenomes</taxon>
        <taxon>ecological metagenomes</taxon>
    </lineage>
</organism>
<dbReference type="InterPro" id="IPR002846">
    <property type="entry name" value="NRD"/>
</dbReference>
<reference evidence="2" key="1">
    <citation type="journal article" date="2014" name="Front. Microbiol.">
        <title>High frequency of phylogenetically diverse reductive dehalogenase-homologous genes in deep subseafloor sedimentary metagenomes.</title>
        <authorList>
            <person name="Kawai M."/>
            <person name="Futagami T."/>
            <person name="Toyoda A."/>
            <person name="Takaki Y."/>
            <person name="Nishi S."/>
            <person name="Hori S."/>
            <person name="Arai W."/>
            <person name="Tsubouchi T."/>
            <person name="Morono Y."/>
            <person name="Uchiyama I."/>
            <person name="Ito T."/>
            <person name="Fujiyama A."/>
            <person name="Inagaki F."/>
            <person name="Takami H."/>
        </authorList>
    </citation>
    <scope>NUCLEOTIDE SEQUENCE</scope>
    <source>
        <strain evidence="2">Expedition CK06-06</strain>
    </source>
</reference>
<dbReference type="PANTHER" id="PTHR41964:SF1">
    <property type="entry name" value="GLOBAL NITROGEN REGULATOR NRPR"/>
    <property type="match status" value="1"/>
</dbReference>
<dbReference type="PANTHER" id="PTHR41964">
    <property type="entry name" value="GLOBAL NITROGEN REGULATOR NRPR"/>
    <property type="match status" value="1"/>
</dbReference>